<dbReference type="AlphaFoldDB" id="A0A061SHF4"/>
<evidence type="ECO:0000259" key="5">
    <source>
        <dbReference type="PROSITE" id="PS50106"/>
    </source>
</evidence>
<comment type="similarity">
    <text evidence="1">Belongs to the peptidase S1C family.</text>
</comment>
<evidence type="ECO:0000256" key="4">
    <source>
        <dbReference type="ARBA" id="ARBA00022825"/>
    </source>
</evidence>
<dbReference type="Gene3D" id="2.40.10.120">
    <property type="match status" value="1"/>
</dbReference>
<dbReference type="InterPro" id="IPR036034">
    <property type="entry name" value="PDZ_sf"/>
</dbReference>
<accession>A0A061SHF4</accession>
<dbReference type="PANTHER" id="PTHR43343:SF2">
    <property type="entry name" value="PDZ DOMAIN-CONTAINING PROTEIN"/>
    <property type="match status" value="1"/>
</dbReference>
<dbReference type="SMART" id="SM00228">
    <property type="entry name" value="PDZ"/>
    <property type="match status" value="1"/>
</dbReference>
<evidence type="ECO:0000313" key="6">
    <source>
        <dbReference type="EMBL" id="JAC84592.1"/>
    </source>
</evidence>
<evidence type="ECO:0000256" key="3">
    <source>
        <dbReference type="ARBA" id="ARBA00022801"/>
    </source>
</evidence>
<dbReference type="InterPro" id="IPR001940">
    <property type="entry name" value="Peptidase_S1C"/>
</dbReference>
<dbReference type="PRINTS" id="PR00834">
    <property type="entry name" value="PROTEASES2C"/>
</dbReference>
<reference evidence="6" key="1">
    <citation type="submission" date="2014-05" db="EMBL/GenBank/DDBJ databases">
        <title>The transcriptome of the halophilic microalga Tetraselmis sp. GSL018 isolated from the Great Salt Lake, Utah.</title>
        <authorList>
            <person name="Jinkerson R.E."/>
            <person name="D'Adamo S."/>
            <person name="Posewitz M.C."/>
        </authorList>
    </citation>
    <scope>NUCLEOTIDE SEQUENCE</scope>
    <source>
        <strain evidence="6">GSL018</strain>
    </source>
</reference>
<keyword evidence="4" id="KW-0720">Serine protease</keyword>
<dbReference type="PANTHER" id="PTHR43343">
    <property type="entry name" value="PEPTIDASE S12"/>
    <property type="match status" value="1"/>
</dbReference>
<organism evidence="6">
    <name type="scientific">Tetraselmis sp. GSL018</name>
    <dbReference type="NCBI Taxonomy" id="582737"/>
    <lineage>
        <taxon>Eukaryota</taxon>
        <taxon>Viridiplantae</taxon>
        <taxon>Chlorophyta</taxon>
        <taxon>core chlorophytes</taxon>
        <taxon>Chlorodendrophyceae</taxon>
        <taxon>Chlorodendrales</taxon>
        <taxon>Chlorodendraceae</taxon>
        <taxon>Tetraselmis</taxon>
    </lineage>
</organism>
<dbReference type="GO" id="GO:0006508">
    <property type="term" value="P:proteolysis"/>
    <property type="evidence" value="ECO:0007669"/>
    <property type="project" value="UniProtKB-KW"/>
</dbReference>
<keyword evidence="2 6" id="KW-0645">Protease</keyword>
<dbReference type="FunFam" id="2.40.10.10:FF:000001">
    <property type="entry name" value="Periplasmic serine protease DegS"/>
    <property type="match status" value="1"/>
</dbReference>
<dbReference type="EMBL" id="GBEZ01000283">
    <property type="protein sequence ID" value="JAC84592.1"/>
    <property type="molecule type" value="Transcribed_RNA"/>
</dbReference>
<feature type="domain" description="PDZ" evidence="5">
    <location>
        <begin position="111"/>
        <end position="182"/>
    </location>
</feature>
<dbReference type="InterPro" id="IPR001478">
    <property type="entry name" value="PDZ"/>
</dbReference>
<gene>
    <name evidence="6" type="ORF">TSPGSL018_603</name>
</gene>
<dbReference type="Pfam" id="PF13365">
    <property type="entry name" value="Trypsin_2"/>
    <property type="match status" value="1"/>
</dbReference>
<dbReference type="Gene3D" id="2.30.42.10">
    <property type="match status" value="1"/>
</dbReference>
<keyword evidence="3" id="KW-0378">Hydrolase</keyword>
<dbReference type="PROSITE" id="PS50106">
    <property type="entry name" value="PDZ"/>
    <property type="match status" value="1"/>
</dbReference>
<name>A0A061SHF4_9CHLO</name>
<dbReference type="Pfam" id="PF13180">
    <property type="entry name" value="PDZ_2"/>
    <property type="match status" value="1"/>
</dbReference>
<evidence type="ECO:0000256" key="1">
    <source>
        <dbReference type="ARBA" id="ARBA00010541"/>
    </source>
</evidence>
<dbReference type="SUPFAM" id="SSF50494">
    <property type="entry name" value="Trypsin-like serine proteases"/>
    <property type="match status" value="1"/>
</dbReference>
<proteinExistence type="inferred from homology"/>
<dbReference type="SUPFAM" id="SSF50156">
    <property type="entry name" value="PDZ domain-like"/>
    <property type="match status" value="1"/>
</dbReference>
<dbReference type="GO" id="GO:0004252">
    <property type="term" value="F:serine-type endopeptidase activity"/>
    <property type="evidence" value="ECO:0007669"/>
    <property type="project" value="InterPro"/>
</dbReference>
<protein>
    <submittedName>
        <fullName evidence="6">Protease do-like chloroplastic-like</fullName>
    </submittedName>
</protein>
<evidence type="ECO:0000256" key="2">
    <source>
        <dbReference type="ARBA" id="ARBA00022670"/>
    </source>
</evidence>
<dbReference type="CDD" id="cd00990">
    <property type="entry name" value="cpPDZ_AtDEGP1-like"/>
    <property type="match status" value="1"/>
</dbReference>
<dbReference type="InterPro" id="IPR051201">
    <property type="entry name" value="Chloro_Bact_Ser_Proteases"/>
</dbReference>
<dbReference type="InterPro" id="IPR039382">
    <property type="entry name" value="DEGP1/8_PDZ_dom"/>
</dbReference>
<dbReference type="InterPro" id="IPR009003">
    <property type="entry name" value="Peptidase_S1_PA"/>
</dbReference>
<sequence length="239" mass="25007">MMPVQVGSSSDLVVGQKVFAIGNPFGLDHTLTTGVISGLGREIVSGTTGRPIQDIIQTDAAINPGNSGGPLLDSAGNLIGMNTAIFSTSGSSAGIGFAIPVDAIRSSVQQILTYGKVTRPVLGISFAPDQAVQQLGVQGVLVLDARKDGPAWKAGLQGTSRDEYGRLILGDIIVAANGKRVQRGTDLYKALDKCKEGDIVDIEVLREKYKEHVMVTLEASEIPVKLNLVPAAPPLIPEP</sequence>